<evidence type="ECO:0000256" key="5">
    <source>
        <dbReference type="SAM" id="Phobius"/>
    </source>
</evidence>
<evidence type="ECO:0000256" key="3">
    <source>
        <dbReference type="ARBA" id="ARBA00022989"/>
    </source>
</evidence>
<keyword evidence="3 5" id="KW-1133">Transmembrane helix</keyword>
<reference evidence="6 7" key="1">
    <citation type="submission" date="2019-01" db="EMBL/GenBank/DDBJ databases">
        <title>Genome sequencing of the rare red list fungi Fomitopsis rosea.</title>
        <authorList>
            <person name="Buettner E."/>
            <person name="Kellner H."/>
        </authorList>
    </citation>
    <scope>NUCLEOTIDE SEQUENCE [LARGE SCALE GENOMIC DNA]</scope>
    <source>
        <strain evidence="6 7">DSM 105464</strain>
    </source>
</reference>
<name>A0A4Y9YGW7_9APHY</name>
<evidence type="ECO:0000313" key="7">
    <source>
        <dbReference type="Proteomes" id="UP000298390"/>
    </source>
</evidence>
<keyword evidence="4 5" id="KW-0472">Membrane</keyword>
<accession>A0A4Y9YGW7</accession>
<feature type="transmembrane region" description="Helical" evidence="5">
    <location>
        <begin position="54"/>
        <end position="75"/>
    </location>
</feature>
<comment type="caution">
    <text evidence="6">The sequence shown here is derived from an EMBL/GenBank/DDBJ whole genome shotgun (WGS) entry which is preliminary data.</text>
</comment>
<evidence type="ECO:0000256" key="2">
    <source>
        <dbReference type="ARBA" id="ARBA00022692"/>
    </source>
</evidence>
<evidence type="ECO:0000256" key="4">
    <source>
        <dbReference type="ARBA" id="ARBA00023136"/>
    </source>
</evidence>
<comment type="subcellular location">
    <subcellularLocation>
        <location evidence="1">Membrane</location>
        <topology evidence="1">Multi-pass membrane protein</topology>
    </subcellularLocation>
</comment>
<evidence type="ECO:0000256" key="1">
    <source>
        <dbReference type="ARBA" id="ARBA00004141"/>
    </source>
</evidence>
<feature type="transmembrane region" description="Helical" evidence="5">
    <location>
        <begin position="185"/>
        <end position="205"/>
    </location>
</feature>
<dbReference type="Proteomes" id="UP000298390">
    <property type="component" value="Unassembled WGS sequence"/>
</dbReference>
<proteinExistence type="predicted"/>
<protein>
    <submittedName>
        <fullName evidence="6">Uncharacterized protein</fullName>
    </submittedName>
</protein>
<sequence length="253" mass="28046">MASASLPSPFSFLSSSAPFLGARFFISGYRPPPEFTFRHAFATLLLLHPRRAGVFLFSVLSFLLSGFVSAVTWYAVHLVLTKADGYANVPKRSEIILIVVASIFTLMTLTSFFGFIGSITRNRRFVKSYSAMSIVLFIASLVSSGLFLWTLYTEKNITTDCVVSNANNNLSIDQCDTHVSKAGKIIITVVLSVLILVHLYIVVVIRRYVEQLEDESDLWQGPYKLTTTDINQGLMQTKAPYPYADGSHSYGNA</sequence>
<feature type="transmembrane region" description="Helical" evidence="5">
    <location>
        <begin position="95"/>
        <end position="117"/>
    </location>
</feature>
<dbReference type="InterPro" id="IPR018499">
    <property type="entry name" value="Tetraspanin/Peripherin"/>
</dbReference>
<dbReference type="AlphaFoldDB" id="A0A4Y9YGW7"/>
<evidence type="ECO:0000313" key="6">
    <source>
        <dbReference type="EMBL" id="TFY61806.1"/>
    </source>
</evidence>
<dbReference type="EMBL" id="SEKV01000192">
    <property type="protein sequence ID" value="TFY61806.1"/>
    <property type="molecule type" value="Genomic_DNA"/>
</dbReference>
<dbReference type="STRING" id="34475.A0A4Y9YGW7"/>
<dbReference type="GO" id="GO:0016020">
    <property type="term" value="C:membrane"/>
    <property type="evidence" value="ECO:0007669"/>
    <property type="project" value="UniProtKB-SubCell"/>
</dbReference>
<keyword evidence="2 5" id="KW-0812">Transmembrane</keyword>
<dbReference type="Pfam" id="PF00335">
    <property type="entry name" value="Tetraspanin"/>
    <property type="match status" value="1"/>
</dbReference>
<gene>
    <name evidence="6" type="ORF">EVJ58_g4289</name>
</gene>
<feature type="transmembrane region" description="Helical" evidence="5">
    <location>
        <begin position="129"/>
        <end position="152"/>
    </location>
</feature>
<organism evidence="6 7">
    <name type="scientific">Rhodofomes roseus</name>
    <dbReference type="NCBI Taxonomy" id="34475"/>
    <lineage>
        <taxon>Eukaryota</taxon>
        <taxon>Fungi</taxon>
        <taxon>Dikarya</taxon>
        <taxon>Basidiomycota</taxon>
        <taxon>Agaricomycotina</taxon>
        <taxon>Agaricomycetes</taxon>
        <taxon>Polyporales</taxon>
        <taxon>Rhodofomes</taxon>
    </lineage>
</organism>